<comment type="similarity">
    <text evidence="2">Belongs to the FPG family.</text>
</comment>
<dbReference type="Pfam" id="PF01149">
    <property type="entry name" value="Fapy_DNA_glyco"/>
    <property type="match status" value="1"/>
</dbReference>
<keyword evidence="4" id="KW-0378">Hydrolase</keyword>
<organism evidence="11 12">
    <name type="scientific">Chitinophaga polysaccharea</name>
    <dbReference type="NCBI Taxonomy" id="1293035"/>
    <lineage>
        <taxon>Bacteria</taxon>
        <taxon>Pseudomonadati</taxon>
        <taxon>Bacteroidota</taxon>
        <taxon>Chitinophagia</taxon>
        <taxon>Chitinophagales</taxon>
        <taxon>Chitinophagaceae</taxon>
        <taxon>Chitinophaga</taxon>
    </lineage>
</organism>
<dbReference type="SMART" id="SM01232">
    <property type="entry name" value="H2TH"/>
    <property type="match status" value="1"/>
</dbReference>
<evidence type="ECO:0000256" key="1">
    <source>
        <dbReference type="ARBA" id="ARBA00001668"/>
    </source>
</evidence>
<proteinExistence type="inferred from homology"/>
<evidence type="ECO:0000313" key="12">
    <source>
        <dbReference type="Proteomes" id="UP000320811"/>
    </source>
</evidence>
<dbReference type="InterPro" id="IPR015886">
    <property type="entry name" value="H2TH_FPG"/>
</dbReference>
<comment type="catalytic activity">
    <reaction evidence="1">
        <text>Hydrolysis of DNA containing ring-opened 7-methylguanine residues, releasing 2,6-diamino-4-hydroxy-5-(N-methyl)formamidopyrimidine.</text>
        <dbReference type="EC" id="3.2.2.23"/>
    </reaction>
</comment>
<dbReference type="Pfam" id="PF06831">
    <property type="entry name" value="H2TH"/>
    <property type="match status" value="1"/>
</dbReference>
<dbReference type="AlphaFoldDB" id="A0A561P2P6"/>
<protein>
    <submittedName>
        <fullName evidence="11">Formamidopyrimidine-DNA glycosylase</fullName>
    </submittedName>
</protein>
<dbReference type="Gene3D" id="3.20.190.10">
    <property type="entry name" value="MutM-like, N-terminal"/>
    <property type="match status" value="1"/>
</dbReference>
<dbReference type="GO" id="GO:0016829">
    <property type="term" value="F:lyase activity"/>
    <property type="evidence" value="ECO:0007669"/>
    <property type="project" value="UniProtKB-KW"/>
</dbReference>
<dbReference type="InterPro" id="IPR035937">
    <property type="entry name" value="FPG_N"/>
</dbReference>
<dbReference type="SMART" id="SM00898">
    <property type="entry name" value="Fapy_DNA_glyco"/>
    <property type="match status" value="1"/>
</dbReference>
<reference evidence="11 12" key="1">
    <citation type="submission" date="2019-06" db="EMBL/GenBank/DDBJ databases">
        <title>Sorghum-associated microbial communities from plants grown in Nebraska, USA.</title>
        <authorList>
            <person name="Schachtman D."/>
        </authorList>
    </citation>
    <scope>NUCLEOTIDE SEQUENCE [LARGE SCALE GENOMIC DNA]</scope>
    <source>
        <strain evidence="11 12">1209</strain>
    </source>
</reference>
<dbReference type="GO" id="GO:0034039">
    <property type="term" value="F:8-oxo-7,8-dihydroguanine DNA N-glycosylase activity"/>
    <property type="evidence" value="ECO:0007669"/>
    <property type="project" value="TreeGrafter"/>
</dbReference>
<keyword evidence="5" id="KW-0238">DNA-binding</keyword>
<name>A0A561P2P6_9BACT</name>
<evidence type="ECO:0000256" key="3">
    <source>
        <dbReference type="ARBA" id="ARBA00022763"/>
    </source>
</evidence>
<dbReference type="SUPFAM" id="SSF46946">
    <property type="entry name" value="S13-like H2TH domain"/>
    <property type="match status" value="1"/>
</dbReference>
<feature type="domain" description="Formamidopyrimidine-DNA glycosylase catalytic" evidence="10">
    <location>
        <begin position="2"/>
        <end position="113"/>
    </location>
</feature>
<dbReference type="InterPro" id="IPR012319">
    <property type="entry name" value="FPG_cat"/>
</dbReference>
<evidence type="ECO:0000256" key="4">
    <source>
        <dbReference type="ARBA" id="ARBA00022801"/>
    </source>
</evidence>
<comment type="caution">
    <text evidence="11">The sequence shown here is derived from an EMBL/GenBank/DDBJ whole genome shotgun (WGS) entry which is preliminary data.</text>
</comment>
<keyword evidence="9" id="KW-0326">Glycosidase</keyword>
<evidence type="ECO:0000256" key="6">
    <source>
        <dbReference type="ARBA" id="ARBA00023204"/>
    </source>
</evidence>
<dbReference type="EMBL" id="VIWO01000016">
    <property type="protein sequence ID" value="TWF32380.1"/>
    <property type="molecule type" value="Genomic_DNA"/>
</dbReference>
<dbReference type="InterPro" id="IPR010979">
    <property type="entry name" value="Ribosomal_uS13-like_H2TH"/>
</dbReference>
<keyword evidence="8" id="KW-0511">Multifunctional enzyme</keyword>
<gene>
    <name evidence="11" type="ORF">FHW36_11653</name>
</gene>
<keyword evidence="3" id="KW-0227">DNA damage</keyword>
<evidence type="ECO:0000256" key="9">
    <source>
        <dbReference type="ARBA" id="ARBA00023295"/>
    </source>
</evidence>
<dbReference type="Gene3D" id="1.10.8.50">
    <property type="match status" value="1"/>
</dbReference>
<evidence type="ECO:0000256" key="5">
    <source>
        <dbReference type="ARBA" id="ARBA00023125"/>
    </source>
</evidence>
<dbReference type="PANTHER" id="PTHR22993">
    <property type="entry name" value="FORMAMIDOPYRIMIDINE-DNA GLYCOSYLASE"/>
    <property type="match status" value="1"/>
</dbReference>
<keyword evidence="7" id="KW-0456">Lyase</keyword>
<evidence type="ECO:0000259" key="10">
    <source>
        <dbReference type="PROSITE" id="PS51068"/>
    </source>
</evidence>
<dbReference type="PROSITE" id="PS51068">
    <property type="entry name" value="FPG_CAT"/>
    <property type="match status" value="1"/>
</dbReference>
<dbReference type="Proteomes" id="UP000320811">
    <property type="component" value="Unassembled WGS sequence"/>
</dbReference>
<evidence type="ECO:0000256" key="7">
    <source>
        <dbReference type="ARBA" id="ARBA00023239"/>
    </source>
</evidence>
<dbReference type="GO" id="GO:0006284">
    <property type="term" value="P:base-excision repair"/>
    <property type="evidence" value="ECO:0007669"/>
    <property type="project" value="InterPro"/>
</dbReference>
<evidence type="ECO:0000313" key="11">
    <source>
        <dbReference type="EMBL" id="TWF32380.1"/>
    </source>
</evidence>
<evidence type="ECO:0000256" key="8">
    <source>
        <dbReference type="ARBA" id="ARBA00023268"/>
    </source>
</evidence>
<evidence type="ECO:0000256" key="2">
    <source>
        <dbReference type="ARBA" id="ARBA00009409"/>
    </source>
</evidence>
<dbReference type="GO" id="GO:0003906">
    <property type="term" value="F:DNA-(apurinic or apyrimidinic site) endonuclease activity"/>
    <property type="evidence" value="ECO:0007669"/>
    <property type="project" value="InterPro"/>
</dbReference>
<accession>A0A561P2P6</accession>
<dbReference type="GO" id="GO:0008270">
    <property type="term" value="F:zinc ion binding"/>
    <property type="evidence" value="ECO:0007669"/>
    <property type="project" value="InterPro"/>
</dbReference>
<keyword evidence="6" id="KW-0234">DNA repair</keyword>
<dbReference type="OrthoDB" id="9800855at2"/>
<dbReference type="RefSeq" id="WP_145675102.1">
    <property type="nucleotide sequence ID" value="NZ_VIWO01000016.1"/>
</dbReference>
<dbReference type="GO" id="GO:0003684">
    <property type="term" value="F:damaged DNA binding"/>
    <property type="evidence" value="ECO:0007669"/>
    <property type="project" value="InterPro"/>
</dbReference>
<sequence>MPELPDLQAFRHNLERKLLHQQLKTITVKNSKKLAVAEKTLQSALEGQKLKEIQRVGKELHFVFQNGHVLGMHLMLHGKLYFFEQQNKEKYTIAELLFSNGTGLAITDFQGSANIALDPAEKTAPDALSDDFNESYLKTQLSKKKIGIKKFLLDQKQVLGIGNAYADDILWYARISPFSICNKIPAAKVKVLLSAIKHILREAEKKILKSNPDIIHGEVRDFMLVHNAKLKESPGGAVIHKDTGGGRKTYYTDEQELFE</sequence>
<keyword evidence="12" id="KW-1185">Reference proteome</keyword>
<dbReference type="PANTHER" id="PTHR22993:SF9">
    <property type="entry name" value="FORMAMIDOPYRIMIDINE-DNA GLYCOSYLASE"/>
    <property type="match status" value="1"/>
</dbReference>
<dbReference type="SUPFAM" id="SSF81624">
    <property type="entry name" value="N-terminal domain of MutM-like DNA repair proteins"/>
    <property type="match status" value="1"/>
</dbReference>